<dbReference type="STRING" id="1380566.A0A179FEC1"/>
<feature type="compositionally biased region" description="Basic and acidic residues" evidence="9">
    <location>
        <begin position="401"/>
        <end position="411"/>
    </location>
</feature>
<feature type="compositionally biased region" description="Basic and acidic residues" evidence="9">
    <location>
        <begin position="346"/>
        <end position="359"/>
    </location>
</feature>
<evidence type="ECO:0000256" key="8">
    <source>
        <dbReference type="ARBA" id="ARBA00023242"/>
    </source>
</evidence>
<feature type="compositionally biased region" description="Basic residues" evidence="9">
    <location>
        <begin position="390"/>
        <end position="400"/>
    </location>
</feature>
<evidence type="ECO:0000256" key="1">
    <source>
        <dbReference type="ARBA" id="ARBA00004123"/>
    </source>
</evidence>
<dbReference type="Proteomes" id="UP000078397">
    <property type="component" value="Unassembled WGS sequence"/>
</dbReference>
<evidence type="ECO:0000256" key="9">
    <source>
        <dbReference type="SAM" id="MobiDB-lite"/>
    </source>
</evidence>
<protein>
    <recommendedName>
        <fullName evidence="4">Protection of telomeres protein 1</fullName>
    </recommendedName>
</protein>
<accession>A0A179FEC1</accession>
<reference evidence="12 13" key="1">
    <citation type="journal article" date="2016" name="PLoS Pathog.">
        <title>Biosynthesis of antibiotic leucinostatins in bio-control fungus Purpureocillium lilacinum and their inhibition on phytophthora revealed by genome mining.</title>
        <authorList>
            <person name="Wang G."/>
            <person name="Liu Z."/>
            <person name="Lin R."/>
            <person name="Li E."/>
            <person name="Mao Z."/>
            <person name="Ling J."/>
            <person name="Yang Y."/>
            <person name="Yin W.B."/>
            <person name="Xie B."/>
        </authorList>
    </citation>
    <scope>NUCLEOTIDE SEQUENCE [LARGE SCALE GENOMIC DNA]</scope>
    <source>
        <strain evidence="12">170</strain>
    </source>
</reference>
<evidence type="ECO:0000259" key="10">
    <source>
        <dbReference type="Pfam" id="PF02765"/>
    </source>
</evidence>
<dbReference type="Gene3D" id="2.40.50.140">
    <property type="entry name" value="Nucleic acid-binding proteins"/>
    <property type="match status" value="2"/>
</dbReference>
<dbReference type="GO" id="GO:0032210">
    <property type="term" value="P:regulation of telomere maintenance via telomerase"/>
    <property type="evidence" value="ECO:0007669"/>
    <property type="project" value="TreeGrafter"/>
</dbReference>
<dbReference type="InterPro" id="IPR028389">
    <property type="entry name" value="POT1"/>
</dbReference>
<evidence type="ECO:0000259" key="11">
    <source>
        <dbReference type="Pfam" id="PF16686"/>
    </source>
</evidence>
<keyword evidence="6" id="KW-0779">Telomere</keyword>
<dbReference type="SUPFAM" id="SSF50249">
    <property type="entry name" value="Nucleic acid-binding proteins"/>
    <property type="match status" value="2"/>
</dbReference>
<dbReference type="InterPro" id="IPR011564">
    <property type="entry name" value="Telomer_end-bd_POT1/Cdc13"/>
</dbReference>
<dbReference type="RefSeq" id="XP_018141003.1">
    <property type="nucleotide sequence ID" value="XM_018288345.1"/>
</dbReference>
<dbReference type="GO" id="GO:0010521">
    <property type="term" value="F:telomerase inhibitor activity"/>
    <property type="evidence" value="ECO:0007669"/>
    <property type="project" value="TreeGrafter"/>
</dbReference>
<dbReference type="OrthoDB" id="2186770at2759"/>
<dbReference type="FunFam" id="2.40.50.140:FF:000303">
    <property type="entry name" value="Protection of telomeres protein 1"/>
    <property type="match status" value="1"/>
</dbReference>
<evidence type="ECO:0000256" key="3">
    <source>
        <dbReference type="ARBA" id="ARBA00008442"/>
    </source>
</evidence>
<keyword evidence="5" id="KW-0158">Chromosome</keyword>
<dbReference type="InterPro" id="IPR012340">
    <property type="entry name" value="NA-bd_OB-fold"/>
</dbReference>
<evidence type="ECO:0000256" key="5">
    <source>
        <dbReference type="ARBA" id="ARBA00022454"/>
    </source>
</evidence>
<feature type="domain" description="Protection of telomeres protein 1 ssDNA-binding" evidence="11">
    <location>
        <begin position="190"/>
        <end position="349"/>
    </location>
</feature>
<comment type="subcellular location">
    <subcellularLocation>
        <location evidence="2">Chromosome</location>
        <location evidence="2">Telomere</location>
    </subcellularLocation>
    <subcellularLocation>
        <location evidence="1">Nucleus</location>
    </subcellularLocation>
</comment>
<dbReference type="AlphaFoldDB" id="A0A179FEC1"/>
<evidence type="ECO:0000256" key="7">
    <source>
        <dbReference type="ARBA" id="ARBA00023125"/>
    </source>
</evidence>
<feature type="domain" description="Telomeric single stranded DNA binding POT1/Cdc13" evidence="10">
    <location>
        <begin position="35"/>
        <end position="125"/>
    </location>
</feature>
<sequence length="674" mass="76190">MATTRASARQGKLPAGFATVKDVLEGEIPDGARRNIMGILTDFRAPIPTRGSDWKCQMRIYDQSVEDEPDESVLLNIFWPQGDMPDARSGDVVIAFGVKVQNYQASFSLCTHKMTDVHIYDSSLIPSPPADAAKARRPSNRSKINRQPNRIENEFVSILYSSINKERIPADDKFEEKKNQSINVKQKFSELKDARAGMFIDSIAQIVREPYDLGDKFTLWVSDYTENPSFHHYGFMGMSAGKAGDSTHSSSSQKSEWAGPFGKQSLQITCYEPHASILREQRFSVNTWIHLRNLQIKFGKNETNLEGYLREDQGAQGIKINISQLDHQNRETMTEDLKNALRRKRAYESEKKGQLKELTEAANAGQKRKAHLGLESEPPAKNASNTSNSKQRRKKSRHHKQEAFERQRDQGDENPPPNTEDADDAPDDLNGQVKCENEGKPSTTVAEMLAPKYVESVIDGSSIKLQLPFVNAKYRTYARVTDFMPSRLEDFAHPRTSDSEYGALSDHEEESEPDSENESRAIVGWEWRFCLRLEGASTKETTKKSTWVIVNNQAAQMLLNLDASDLRKDDGKLAAVRQKMWSLWGELEDHKAKMENRALKARHSNNANAPPEHSDDEEEVTKKKTEQVRNRPFACCIHQYGAKVAEGDETKADAGDGKRWERMFGLFGTKIANL</sequence>
<dbReference type="KEGG" id="pchm:VFPPC_09879"/>
<dbReference type="GO" id="GO:0098505">
    <property type="term" value="F:G-rich strand telomeric DNA binding"/>
    <property type="evidence" value="ECO:0007669"/>
    <property type="project" value="TreeGrafter"/>
</dbReference>
<dbReference type="PANTHER" id="PTHR14513:SF0">
    <property type="entry name" value="PROTECTION OF TELOMERES PROTEIN 1"/>
    <property type="match status" value="1"/>
</dbReference>
<feature type="region of interest" description="Disordered" evidence="9">
    <location>
        <begin position="346"/>
        <end position="442"/>
    </location>
</feature>
<organism evidence="12 13">
    <name type="scientific">Pochonia chlamydosporia 170</name>
    <dbReference type="NCBI Taxonomy" id="1380566"/>
    <lineage>
        <taxon>Eukaryota</taxon>
        <taxon>Fungi</taxon>
        <taxon>Dikarya</taxon>
        <taxon>Ascomycota</taxon>
        <taxon>Pezizomycotina</taxon>
        <taxon>Sordariomycetes</taxon>
        <taxon>Hypocreomycetidae</taxon>
        <taxon>Hypocreales</taxon>
        <taxon>Clavicipitaceae</taxon>
        <taxon>Pochonia</taxon>
    </lineage>
</organism>
<feature type="region of interest" description="Disordered" evidence="9">
    <location>
        <begin position="491"/>
        <end position="519"/>
    </location>
</feature>
<comment type="caution">
    <text evidence="12">The sequence shown here is derived from an EMBL/GenBank/DDBJ whole genome shotgun (WGS) entry which is preliminary data.</text>
</comment>
<dbReference type="PANTHER" id="PTHR14513">
    <property type="entry name" value="PROTECTION OF TELOMERES 1"/>
    <property type="match status" value="1"/>
</dbReference>
<dbReference type="GO" id="GO:0016233">
    <property type="term" value="P:telomere capping"/>
    <property type="evidence" value="ECO:0007669"/>
    <property type="project" value="TreeGrafter"/>
</dbReference>
<comment type="similarity">
    <text evidence="3">Belongs to the telombin family.</text>
</comment>
<keyword evidence="13" id="KW-1185">Reference proteome</keyword>
<name>A0A179FEC1_METCM</name>
<dbReference type="EMBL" id="LSBJ02000006">
    <property type="protein sequence ID" value="OAQ63423.1"/>
    <property type="molecule type" value="Genomic_DNA"/>
</dbReference>
<dbReference type="GO" id="GO:0000783">
    <property type="term" value="C:nuclear telomere cap complex"/>
    <property type="evidence" value="ECO:0007669"/>
    <property type="project" value="TreeGrafter"/>
</dbReference>
<keyword evidence="7" id="KW-0238">DNA-binding</keyword>
<dbReference type="GeneID" id="28852339"/>
<gene>
    <name evidence="12" type="ORF">VFPPC_09879</name>
</gene>
<dbReference type="Pfam" id="PF02765">
    <property type="entry name" value="POT1"/>
    <property type="match status" value="1"/>
</dbReference>
<keyword evidence="8" id="KW-0539">Nucleus</keyword>
<feature type="region of interest" description="Disordered" evidence="9">
    <location>
        <begin position="602"/>
        <end position="626"/>
    </location>
</feature>
<evidence type="ECO:0000256" key="2">
    <source>
        <dbReference type="ARBA" id="ARBA00004574"/>
    </source>
</evidence>
<feature type="compositionally biased region" description="Acidic residues" evidence="9">
    <location>
        <begin position="507"/>
        <end position="516"/>
    </location>
</feature>
<evidence type="ECO:0000256" key="4">
    <source>
        <dbReference type="ARBA" id="ARBA00015253"/>
    </source>
</evidence>
<dbReference type="Pfam" id="PF16686">
    <property type="entry name" value="POT1PC"/>
    <property type="match status" value="1"/>
</dbReference>
<evidence type="ECO:0000256" key="6">
    <source>
        <dbReference type="ARBA" id="ARBA00022895"/>
    </source>
</evidence>
<evidence type="ECO:0000313" key="12">
    <source>
        <dbReference type="EMBL" id="OAQ63423.1"/>
    </source>
</evidence>
<dbReference type="InterPro" id="IPR032042">
    <property type="entry name" value="POT1PC"/>
</dbReference>
<proteinExistence type="inferred from homology"/>
<evidence type="ECO:0000313" key="13">
    <source>
        <dbReference type="Proteomes" id="UP000078397"/>
    </source>
</evidence>